<protein>
    <submittedName>
        <fullName evidence="1">Kinase</fullName>
    </submittedName>
</protein>
<dbReference type="Proteomes" id="UP000030008">
    <property type="component" value="Unassembled WGS sequence"/>
</dbReference>
<dbReference type="RefSeq" id="WP_044904339.1">
    <property type="nucleotide sequence ID" value="NZ_JQIF01000018.1"/>
</dbReference>
<keyword evidence="1" id="KW-0808">Transferase</keyword>
<dbReference type="InterPro" id="IPR027417">
    <property type="entry name" value="P-loop_NTPase"/>
</dbReference>
<dbReference type="EMBL" id="JQIF01000018">
    <property type="protein sequence ID" value="KGJ54277.1"/>
    <property type="molecule type" value="Genomic_DNA"/>
</dbReference>
<dbReference type="Pfam" id="PF13671">
    <property type="entry name" value="AAA_33"/>
    <property type="match status" value="1"/>
</dbReference>
<proteinExistence type="predicted"/>
<reference evidence="1 2" key="1">
    <citation type="submission" date="2014-08" db="EMBL/GenBank/DDBJ databases">
        <title>Clostridium innocuum, an unnegligible vancomycin-resistant pathogen causing extra-intestinal infections.</title>
        <authorList>
            <person name="Feng Y."/>
            <person name="Chiu C.-H."/>
        </authorList>
    </citation>
    <scope>NUCLEOTIDE SEQUENCE [LARGE SCALE GENOMIC DNA]</scope>
    <source>
        <strain evidence="1 2">AN88</strain>
    </source>
</reference>
<dbReference type="Gene3D" id="3.40.50.300">
    <property type="entry name" value="P-loop containing nucleotide triphosphate hydrolases"/>
    <property type="match status" value="1"/>
</dbReference>
<keyword evidence="1" id="KW-0418">Kinase</keyword>
<accession>A0A099IAS5</accession>
<comment type="caution">
    <text evidence="1">The sequence shown here is derived from an EMBL/GenBank/DDBJ whole genome shotgun (WGS) entry which is preliminary data.</text>
</comment>
<name>A0A099IAS5_CLOIN</name>
<evidence type="ECO:0000313" key="1">
    <source>
        <dbReference type="EMBL" id="KGJ54277.1"/>
    </source>
</evidence>
<gene>
    <name evidence="1" type="ORF">CIAN88_04670</name>
</gene>
<dbReference type="SUPFAM" id="SSF52540">
    <property type="entry name" value="P-loop containing nucleoside triphosphate hydrolases"/>
    <property type="match status" value="1"/>
</dbReference>
<sequence length="203" mass="24092">MKQTLILLAGYPGTGKSYLAELLMKQFTGFEILSPDEIKEEFWDAYGFRNEQEKEELIQKSWVEYYHRMEWKFTRGISLLSDYPFSHKQHDQLQEVCDKHHVQIITIRMIADLDVLFERQKKRDLDTSRHLGHILKEYHKGIQLTSHEEADNLLDYDEFIQRCTCRGYGTFALGTTLQLDVTDFSTAPYDELMIRINELLEFQ</sequence>
<evidence type="ECO:0000313" key="2">
    <source>
        <dbReference type="Proteomes" id="UP000030008"/>
    </source>
</evidence>
<dbReference type="AlphaFoldDB" id="A0A099IAS5"/>
<dbReference type="GO" id="GO:0016301">
    <property type="term" value="F:kinase activity"/>
    <property type="evidence" value="ECO:0007669"/>
    <property type="project" value="UniProtKB-KW"/>
</dbReference>
<organism evidence="1 2">
    <name type="scientific">Clostridium innocuum</name>
    <dbReference type="NCBI Taxonomy" id="1522"/>
    <lineage>
        <taxon>Bacteria</taxon>
        <taxon>Bacillati</taxon>
        <taxon>Bacillota</taxon>
        <taxon>Clostridia</taxon>
        <taxon>Eubacteriales</taxon>
        <taxon>Clostridiaceae</taxon>
        <taxon>Clostridium</taxon>
    </lineage>
</organism>